<reference evidence="2" key="1">
    <citation type="journal article" date="2015" name="BMC Genomics">
        <title>The chloroplast genomes of Bryopsis plumosa and Tydemania expeditionis (Bryopsidales, Chlorophyta): compact genomes and genes of bacterial origin.</title>
        <authorList>
            <person name="Leliaert F."/>
            <person name="Lopez-Bautista J.M."/>
        </authorList>
    </citation>
    <scope>NUCLEOTIDE SEQUENCE</scope>
    <source>
        <strain evidence="2">FL1151</strain>
    </source>
</reference>
<keyword evidence="2" id="KW-0150">Chloroplast</keyword>
<protein>
    <submittedName>
        <fullName evidence="2">Putative reverse transcriptase</fullName>
    </submittedName>
</protein>
<gene>
    <name evidence="2" type="primary">orf19</name>
</gene>
<sequence>MLCGVSDSIEMHHIKSLKGLKPKTFAQYQGAVLLRKQIPLCAECHRAVHRGDYDGKSLESLIQEIGP</sequence>
<dbReference type="RefSeq" id="YP_009130537.1">
    <property type="nucleotide sequence ID" value="NC_026796.1"/>
</dbReference>
<dbReference type="GO" id="GO:0003964">
    <property type="term" value="F:RNA-directed DNA polymerase activity"/>
    <property type="evidence" value="ECO:0007669"/>
    <property type="project" value="UniProtKB-KW"/>
</dbReference>
<geneLocation type="chloroplast" evidence="2"/>
<dbReference type="InterPro" id="IPR049030">
    <property type="entry name" value="AI2M-like_HNH"/>
</dbReference>
<accession>A0A0D6E2R6</accession>
<keyword evidence="2" id="KW-0934">Plastid</keyword>
<proteinExistence type="predicted"/>
<dbReference type="EMBL" id="LN810505">
    <property type="protein sequence ID" value="CEO91067.1"/>
    <property type="molecule type" value="Genomic_DNA"/>
</dbReference>
<evidence type="ECO:0000259" key="1">
    <source>
        <dbReference type="Pfam" id="PF21368"/>
    </source>
</evidence>
<dbReference type="AlphaFoldDB" id="A0A0D6E2R6"/>
<dbReference type="Pfam" id="PF21368">
    <property type="entry name" value="AI2M-like_HNH"/>
    <property type="match status" value="1"/>
</dbReference>
<keyword evidence="2" id="KW-0548">Nucleotidyltransferase</keyword>
<dbReference type="GeneID" id="24020449"/>
<evidence type="ECO:0000313" key="2">
    <source>
        <dbReference type="EMBL" id="CEO91067.1"/>
    </source>
</evidence>
<name>A0A0D6E2R6_TYDEX</name>
<keyword evidence="2" id="KW-0695">RNA-directed DNA polymerase</keyword>
<organism evidence="2">
    <name type="scientific">Tydemania expeditionis</name>
    <name type="common">Green alga</name>
    <dbReference type="NCBI Taxonomy" id="325645"/>
    <lineage>
        <taxon>Eukaryota</taxon>
        <taxon>Viridiplantae</taxon>
        <taxon>Chlorophyta</taxon>
        <taxon>core chlorophytes</taxon>
        <taxon>Ulvophyceae</taxon>
        <taxon>TCBD clade</taxon>
        <taxon>Bryopsidales</taxon>
        <taxon>Halimedineae</taxon>
        <taxon>Halimedaceae</taxon>
        <taxon>Udoteae</taxon>
        <taxon>Tydemania</taxon>
    </lineage>
</organism>
<feature type="domain" description="AI2M/AI1M-like HNH endonuclease" evidence="1">
    <location>
        <begin position="2"/>
        <end position="45"/>
    </location>
</feature>
<keyword evidence="2" id="KW-0808">Transferase</keyword>